<dbReference type="RefSeq" id="XP_013761654.1">
    <property type="nucleotide sequence ID" value="XM_013906200.1"/>
</dbReference>
<feature type="coiled-coil region" evidence="10">
    <location>
        <begin position="192"/>
        <end position="237"/>
    </location>
</feature>
<evidence type="ECO:0000256" key="8">
    <source>
        <dbReference type="ARBA" id="ARBA00023128"/>
    </source>
</evidence>
<dbReference type="Pfam" id="PF05873">
    <property type="entry name" value="Mt_ATP-synt_D"/>
    <property type="match status" value="1"/>
</dbReference>
<keyword evidence="6" id="KW-0999">Mitochondrion inner membrane</keyword>
<evidence type="ECO:0000256" key="2">
    <source>
        <dbReference type="ARBA" id="ARBA00006842"/>
    </source>
</evidence>
<dbReference type="SUPFAM" id="SSF161065">
    <property type="entry name" value="ATP synthase D chain-like"/>
    <property type="match status" value="1"/>
</dbReference>
<reference evidence="12 13" key="1">
    <citation type="submission" date="2010-05" db="EMBL/GenBank/DDBJ databases">
        <title>The Genome Sequence of Thecamonas trahens ATCC 50062.</title>
        <authorList>
            <consortium name="The Broad Institute Genome Sequencing Platform"/>
            <person name="Russ C."/>
            <person name="Cuomo C."/>
            <person name="Shea T."/>
            <person name="Young S.K."/>
            <person name="Zeng Q."/>
            <person name="Koehrsen M."/>
            <person name="Haas B."/>
            <person name="Borodovsky M."/>
            <person name="Guigo R."/>
            <person name="Alvarado L."/>
            <person name="Berlin A."/>
            <person name="Bochicchio J."/>
            <person name="Borenstein D."/>
            <person name="Chapman S."/>
            <person name="Chen Z."/>
            <person name="Freedman E."/>
            <person name="Gellesch M."/>
            <person name="Goldberg J."/>
            <person name="Griggs A."/>
            <person name="Gujja S."/>
            <person name="Heilman E."/>
            <person name="Heiman D."/>
            <person name="Hepburn T."/>
            <person name="Howarth C."/>
            <person name="Jen D."/>
            <person name="Larson L."/>
            <person name="Mehta T."/>
            <person name="Park D."/>
            <person name="Pearson M."/>
            <person name="Roberts A."/>
            <person name="Saif S."/>
            <person name="Shenoy N."/>
            <person name="Sisk P."/>
            <person name="Stolte C."/>
            <person name="Sykes S."/>
            <person name="Thomson T."/>
            <person name="Walk T."/>
            <person name="White J."/>
            <person name="Yandava C."/>
            <person name="Burger G."/>
            <person name="Gray M.W."/>
            <person name="Holland P.W.H."/>
            <person name="King N."/>
            <person name="Lang F.B.F."/>
            <person name="Roger A.J."/>
            <person name="Ruiz-Trillo I."/>
            <person name="Lander E."/>
            <person name="Nusbaum C."/>
        </authorList>
    </citation>
    <scope>NUCLEOTIDE SEQUENCE [LARGE SCALE GENOMIC DNA]</scope>
    <source>
        <strain evidence="12 13">ATCC 50062</strain>
    </source>
</reference>
<dbReference type="Gene3D" id="6.10.280.70">
    <property type="match status" value="1"/>
</dbReference>
<dbReference type="InterPro" id="IPR008689">
    <property type="entry name" value="ATP_synth_F0_dsu_mt"/>
</dbReference>
<dbReference type="GO" id="GO:0015078">
    <property type="term" value="F:proton transmembrane transporter activity"/>
    <property type="evidence" value="ECO:0007669"/>
    <property type="project" value="InterPro"/>
</dbReference>
<keyword evidence="9" id="KW-0472">Membrane</keyword>
<protein>
    <submittedName>
        <fullName evidence="12">Uncharacterized protein</fullName>
    </submittedName>
</protein>
<evidence type="ECO:0000256" key="1">
    <source>
        <dbReference type="ARBA" id="ARBA00004273"/>
    </source>
</evidence>
<evidence type="ECO:0000256" key="11">
    <source>
        <dbReference type="SAM" id="MobiDB-lite"/>
    </source>
</evidence>
<keyword evidence="7" id="KW-0406">Ion transport</keyword>
<evidence type="ECO:0000313" key="13">
    <source>
        <dbReference type="Proteomes" id="UP000054408"/>
    </source>
</evidence>
<evidence type="ECO:0000256" key="10">
    <source>
        <dbReference type="SAM" id="Coils"/>
    </source>
</evidence>
<keyword evidence="8" id="KW-0496">Mitochondrion</keyword>
<sequence>MFRLPVASALSAGLRSQSAARTFAALSGAGAAAETLSRKEQNEVLKKALDEHKATVAELEVAHDEETTKALGELDAFILGDVEGGKLPDPEAYVAPDFGKAQGRELLAKVLERSREVDWNGMAEGLDANSREELARFRSIVADMEKEMTRVYNEYEYSIDFEEWKTKIDPQLVSDVQKIVSGLKVPSFESLAAQADDALADLDAQLNAINKEATATLKDAEVRYAQLAAEREGLRDMARDSVFGTTVDDVLDKNPLMADEIKANIEADKWDTPTQWDNAEAASKSLQK</sequence>
<evidence type="ECO:0000256" key="3">
    <source>
        <dbReference type="ARBA" id="ARBA00022448"/>
    </source>
</evidence>
<dbReference type="Proteomes" id="UP000054408">
    <property type="component" value="Unassembled WGS sequence"/>
</dbReference>
<evidence type="ECO:0000256" key="7">
    <source>
        <dbReference type="ARBA" id="ARBA00023065"/>
    </source>
</evidence>
<comment type="subcellular location">
    <subcellularLocation>
        <location evidence="1">Mitochondrion inner membrane</location>
    </subcellularLocation>
</comment>
<keyword evidence="4" id="KW-0138">CF(0)</keyword>
<name>A0A0L0DR21_THETB</name>
<dbReference type="EMBL" id="GL349438">
    <property type="protein sequence ID" value="KNC54754.1"/>
    <property type="molecule type" value="Genomic_DNA"/>
</dbReference>
<keyword evidence="3" id="KW-0813">Transport</keyword>
<keyword evidence="10" id="KW-0175">Coiled coil</keyword>
<dbReference type="GO" id="GO:0015986">
    <property type="term" value="P:proton motive force-driven ATP synthesis"/>
    <property type="evidence" value="ECO:0007669"/>
    <property type="project" value="InterPro"/>
</dbReference>
<keyword evidence="13" id="KW-1185">Reference proteome</keyword>
<proteinExistence type="inferred from homology"/>
<organism evidence="12 13">
    <name type="scientific">Thecamonas trahens ATCC 50062</name>
    <dbReference type="NCBI Taxonomy" id="461836"/>
    <lineage>
        <taxon>Eukaryota</taxon>
        <taxon>Apusozoa</taxon>
        <taxon>Apusomonadida</taxon>
        <taxon>Apusomonadidae</taxon>
        <taxon>Thecamonas</taxon>
    </lineage>
</organism>
<dbReference type="GeneID" id="25561350"/>
<gene>
    <name evidence="12" type="ORF">AMSG_01605</name>
</gene>
<comment type="similarity">
    <text evidence="2">Belongs to the ATPase d subunit family.</text>
</comment>
<dbReference type="GO" id="GO:0045259">
    <property type="term" value="C:proton-transporting ATP synthase complex"/>
    <property type="evidence" value="ECO:0007669"/>
    <property type="project" value="UniProtKB-KW"/>
</dbReference>
<keyword evidence="5" id="KW-0375">Hydrogen ion transport</keyword>
<feature type="coiled-coil region" evidence="10">
    <location>
        <begin position="42"/>
        <end position="69"/>
    </location>
</feature>
<dbReference type="AlphaFoldDB" id="A0A0L0DR21"/>
<accession>A0A0L0DR21</accession>
<evidence type="ECO:0000256" key="4">
    <source>
        <dbReference type="ARBA" id="ARBA00022547"/>
    </source>
</evidence>
<dbReference type="GO" id="GO:0005743">
    <property type="term" value="C:mitochondrial inner membrane"/>
    <property type="evidence" value="ECO:0007669"/>
    <property type="project" value="UniProtKB-SubCell"/>
</dbReference>
<feature type="region of interest" description="Disordered" evidence="11">
    <location>
        <begin position="269"/>
        <end position="288"/>
    </location>
</feature>
<evidence type="ECO:0000256" key="5">
    <source>
        <dbReference type="ARBA" id="ARBA00022781"/>
    </source>
</evidence>
<evidence type="ECO:0000256" key="9">
    <source>
        <dbReference type="ARBA" id="ARBA00023136"/>
    </source>
</evidence>
<evidence type="ECO:0000313" key="12">
    <source>
        <dbReference type="EMBL" id="KNC54754.1"/>
    </source>
</evidence>
<evidence type="ECO:0000256" key="6">
    <source>
        <dbReference type="ARBA" id="ARBA00022792"/>
    </source>
</evidence>
<dbReference type="InterPro" id="IPR036228">
    <property type="entry name" value="ATP_synth_F0_dsu_sf_mt"/>
</dbReference>